<comment type="similarity">
    <text evidence="7">Belongs to the DNA polymerase HolA subunit family.</text>
</comment>
<evidence type="ECO:0000313" key="11">
    <source>
        <dbReference type="Proteomes" id="UP001516061"/>
    </source>
</evidence>
<evidence type="ECO:0000256" key="8">
    <source>
        <dbReference type="ARBA" id="ARBA00049244"/>
    </source>
</evidence>
<dbReference type="GO" id="GO:0003887">
    <property type="term" value="F:DNA-directed DNA polymerase activity"/>
    <property type="evidence" value="ECO:0007669"/>
    <property type="project" value="UniProtKB-EC"/>
</dbReference>
<keyword evidence="4 10" id="KW-0548">Nucleotidyltransferase</keyword>
<dbReference type="EC" id="2.7.7.7" evidence="1"/>
<sequence>MQIRAEQLAAALAKGLRPLYVIHGDEPLLAQEAADAVRAAARAAGCSERTVHTVAGGHFDWAGLLGDAGALSLFAERRLIEIRIPSGKPGKDGSEALQRYVEQLGADDVTLVMLPRLDRTQLGSAWFGALDGAGLAVRVDPVERRALPVWIAQRLAQHGLRVEDGEAGQQALAFFADRVEGNLLAAHQEITKLALLHAPADPRGAPAVLAREQIEAAVLDVARYDVFRLGEAVLAGDAARALRMLDGLQAEGEAAVLVHWTLADDLRGLQRVHAAMQQGRPLPMALREARVWGLKEKLFERVLPRLDSATLATLVDAAHACDGIVKGLRDPRWPDDPWAALQQLVLMTLAAVAPKSGVPALAAAARPPAARQ</sequence>
<dbReference type="EMBL" id="JABSNM010000001">
    <property type="protein sequence ID" value="NRT54666.1"/>
    <property type="molecule type" value="Genomic_DNA"/>
</dbReference>
<dbReference type="RefSeq" id="WP_173803598.1">
    <property type="nucleotide sequence ID" value="NZ_JABSNM010000001.1"/>
</dbReference>
<dbReference type="Gene3D" id="1.10.8.60">
    <property type="match status" value="1"/>
</dbReference>
<dbReference type="SUPFAM" id="SSF52540">
    <property type="entry name" value="P-loop containing nucleoside triphosphate hydrolases"/>
    <property type="match status" value="1"/>
</dbReference>
<evidence type="ECO:0000256" key="4">
    <source>
        <dbReference type="ARBA" id="ARBA00022695"/>
    </source>
</evidence>
<dbReference type="InterPro" id="IPR008921">
    <property type="entry name" value="DNA_pol3_clamp-load_cplx_C"/>
</dbReference>
<dbReference type="Gene3D" id="1.20.272.10">
    <property type="match status" value="1"/>
</dbReference>
<keyword evidence="11" id="KW-1185">Reference proteome</keyword>
<dbReference type="InterPro" id="IPR005790">
    <property type="entry name" value="DNA_polIII_delta"/>
</dbReference>
<evidence type="ECO:0000256" key="3">
    <source>
        <dbReference type="ARBA" id="ARBA00022679"/>
    </source>
</evidence>
<gene>
    <name evidence="10" type="ORF">HNQ01_000373</name>
</gene>
<dbReference type="CDD" id="cd18138">
    <property type="entry name" value="HLD_clamp_pol_III_delta"/>
    <property type="match status" value="1"/>
</dbReference>
<dbReference type="Gene3D" id="3.40.50.300">
    <property type="entry name" value="P-loop containing nucleotide triphosphate hydrolases"/>
    <property type="match status" value="1"/>
</dbReference>
<evidence type="ECO:0000259" key="9">
    <source>
        <dbReference type="Pfam" id="PF06144"/>
    </source>
</evidence>
<organism evidence="10 11">
    <name type="scientific">Sphaerotilus uruguayifluvii</name>
    <dbReference type="NCBI Taxonomy" id="2735897"/>
    <lineage>
        <taxon>Bacteria</taxon>
        <taxon>Pseudomonadati</taxon>
        <taxon>Pseudomonadota</taxon>
        <taxon>Betaproteobacteria</taxon>
        <taxon>Burkholderiales</taxon>
        <taxon>Sphaerotilaceae</taxon>
        <taxon>Sphaerotilus</taxon>
    </lineage>
</organism>
<comment type="caution">
    <text evidence="10">The sequence shown here is derived from an EMBL/GenBank/DDBJ whole genome shotgun (WGS) entry which is preliminary data.</text>
</comment>
<evidence type="ECO:0000256" key="6">
    <source>
        <dbReference type="ARBA" id="ARBA00022932"/>
    </source>
</evidence>
<evidence type="ECO:0000256" key="5">
    <source>
        <dbReference type="ARBA" id="ARBA00022705"/>
    </source>
</evidence>
<keyword evidence="3 10" id="KW-0808">Transferase</keyword>
<proteinExistence type="inferred from homology"/>
<accession>A0ABX2FYP9</accession>
<dbReference type="Proteomes" id="UP001516061">
    <property type="component" value="Unassembled WGS sequence"/>
</dbReference>
<dbReference type="PANTHER" id="PTHR34388">
    <property type="entry name" value="DNA POLYMERASE III SUBUNIT DELTA"/>
    <property type="match status" value="1"/>
</dbReference>
<evidence type="ECO:0000256" key="1">
    <source>
        <dbReference type="ARBA" id="ARBA00012417"/>
    </source>
</evidence>
<name>A0ABX2FYP9_9BURK</name>
<keyword evidence="5" id="KW-0235">DNA replication</keyword>
<evidence type="ECO:0000256" key="7">
    <source>
        <dbReference type="ARBA" id="ARBA00034754"/>
    </source>
</evidence>
<protein>
    <recommendedName>
        <fullName evidence="2">DNA polymerase III subunit delta</fullName>
        <ecNumber evidence="1">2.7.7.7</ecNumber>
    </recommendedName>
</protein>
<dbReference type="SUPFAM" id="SSF48019">
    <property type="entry name" value="post-AAA+ oligomerization domain-like"/>
    <property type="match status" value="1"/>
</dbReference>
<dbReference type="InterPro" id="IPR027417">
    <property type="entry name" value="P-loop_NTPase"/>
</dbReference>
<comment type="catalytic activity">
    <reaction evidence="8">
        <text>DNA(n) + a 2'-deoxyribonucleoside 5'-triphosphate = DNA(n+1) + diphosphate</text>
        <dbReference type="Rhea" id="RHEA:22508"/>
        <dbReference type="Rhea" id="RHEA-COMP:17339"/>
        <dbReference type="Rhea" id="RHEA-COMP:17340"/>
        <dbReference type="ChEBI" id="CHEBI:33019"/>
        <dbReference type="ChEBI" id="CHEBI:61560"/>
        <dbReference type="ChEBI" id="CHEBI:173112"/>
        <dbReference type="EC" id="2.7.7.7"/>
    </reaction>
</comment>
<feature type="domain" description="DNA polymerase III delta N-terminal" evidence="9">
    <location>
        <begin position="20"/>
        <end position="131"/>
    </location>
</feature>
<reference evidence="10 11" key="1">
    <citation type="submission" date="2020-05" db="EMBL/GenBank/DDBJ databases">
        <title>Genomic Encyclopedia of Type Strains, Phase IV (KMG-V): Genome sequencing to study the core and pangenomes of soil and plant-associated prokaryotes.</title>
        <authorList>
            <person name="Whitman W."/>
        </authorList>
    </citation>
    <scope>NUCLEOTIDE SEQUENCE [LARGE SCALE GENOMIC DNA]</scope>
    <source>
        <strain evidence="10 11">C29</strain>
    </source>
</reference>
<evidence type="ECO:0000256" key="2">
    <source>
        <dbReference type="ARBA" id="ARBA00017703"/>
    </source>
</evidence>
<keyword evidence="6" id="KW-0239">DNA-directed DNA polymerase</keyword>
<dbReference type="InterPro" id="IPR010372">
    <property type="entry name" value="DNA_pol3_delta_N"/>
</dbReference>
<dbReference type="NCBIfam" id="TIGR01128">
    <property type="entry name" value="holA"/>
    <property type="match status" value="1"/>
</dbReference>
<dbReference type="PANTHER" id="PTHR34388:SF1">
    <property type="entry name" value="DNA POLYMERASE III SUBUNIT DELTA"/>
    <property type="match status" value="1"/>
</dbReference>
<evidence type="ECO:0000313" key="10">
    <source>
        <dbReference type="EMBL" id="NRT54666.1"/>
    </source>
</evidence>
<dbReference type="Pfam" id="PF06144">
    <property type="entry name" value="DNA_pol3_delta"/>
    <property type="match status" value="1"/>
</dbReference>